<accession>X0ZCG2</accession>
<comment type="caution">
    <text evidence="1">The sequence shown here is derived from an EMBL/GenBank/DDBJ whole genome shotgun (WGS) entry which is preliminary data.</text>
</comment>
<dbReference type="Pfam" id="PF13692">
    <property type="entry name" value="Glyco_trans_1_4"/>
    <property type="match status" value="1"/>
</dbReference>
<evidence type="ECO:0000313" key="1">
    <source>
        <dbReference type="EMBL" id="GAG58003.1"/>
    </source>
</evidence>
<dbReference type="AlphaFoldDB" id="X0ZCG2"/>
<name>X0ZCG2_9ZZZZ</name>
<sequence>LPHRISFLHAIPFYCFMREAEGKSHSMSLNYAMLRECEEAICWSEYEASYFRLLSNKPVHAVTRGVDLEYWKPQKGQPFKWHPAIIEMDVATRFMIKQPFTLLFAVKLAQKRIPRLKLNLFALDSKKQASWDFLLAKLDLEIIVENMVFGMWQEPKMIYNGADILVSPTQWGLASRVAAEAMACGCPTILLEGQDDKPASAKCFDSPQSMADAIINLWERIDADPKGERRKARELAETSYNVRDTAEELIQIVREL</sequence>
<organism evidence="1">
    <name type="scientific">marine sediment metagenome</name>
    <dbReference type="NCBI Taxonomy" id="412755"/>
    <lineage>
        <taxon>unclassified sequences</taxon>
        <taxon>metagenomes</taxon>
        <taxon>ecological metagenomes</taxon>
    </lineage>
</organism>
<dbReference type="SUPFAM" id="SSF53756">
    <property type="entry name" value="UDP-Glycosyltransferase/glycogen phosphorylase"/>
    <property type="match status" value="1"/>
</dbReference>
<dbReference type="PANTHER" id="PTHR12526">
    <property type="entry name" value="GLYCOSYLTRANSFERASE"/>
    <property type="match status" value="1"/>
</dbReference>
<feature type="non-terminal residue" evidence="1">
    <location>
        <position position="1"/>
    </location>
</feature>
<gene>
    <name evidence="1" type="ORF">S01H4_11811</name>
</gene>
<evidence type="ECO:0008006" key="2">
    <source>
        <dbReference type="Google" id="ProtNLM"/>
    </source>
</evidence>
<protein>
    <recommendedName>
        <fullName evidence="2">Glycosyl transferase family 1 domain-containing protein</fullName>
    </recommendedName>
</protein>
<dbReference type="EMBL" id="BART01004869">
    <property type="protein sequence ID" value="GAG58003.1"/>
    <property type="molecule type" value="Genomic_DNA"/>
</dbReference>
<proteinExistence type="predicted"/>
<reference evidence="1" key="1">
    <citation type="journal article" date="2014" name="Front. Microbiol.">
        <title>High frequency of phylogenetically diverse reductive dehalogenase-homologous genes in deep subseafloor sedimentary metagenomes.</title>
        <authorList>
            <person name="Kawai M."/>
            <person name="Futagami T."/>
            <person name="Toyoda A."/>
            <person name="Takaki Y."/>
            <person name="Nishi S."/>
            <person name="Hori S."/>
            <person name="Arai W."/>
            <person name="Tsubouchi T."/>
            <person name="Morono Y."/>
            <person name="Uchiyama I."/>
            <person name="Ito T."/>
            <person name="Fujiyama A."/>
            <person name="Inagaki F."/>
            <person name="Takami H."/>
        </authorList>
    </citation>
    <scope>NUCLEOTIDE SEQUENCE</scope>
    <source>
        <strain evidence="1">Expedition CK06-06</strain>
    </source>
</reference>
<dbReference type="Gene3D" id="3.40.50.2000">
    <property type="entry name" value="Glycogen Phosphorylase B"/>
    <property type="match status" value="2"/>
</dbReference>